<evidence type="ECO:0000256" key="1">
    <source>
        <dbReference type="ARBA" id="ARBA00022630"/>
    </source>
</evidence>
<sequence>MTLDRSLTLPCGAVLRNRIAKAAMSDELGDGRGGATPPQARLYERWARGGLALSIVGETQIDPDHPENCGNLLLSPLPDKTALRDLATRATQDGVHLWAQLGHAGALAVPVAGRVRAPSAIEAGGIRAEEMSAEAVAALPMRFAQAAANAIAAGFTGVEIHAGHGFLLSQFLSPLFNRRTDRWGGDAEGRSRIVLAIVAAIRAAVGPAVPIGIKINATDQLEGGVTERDFLRTLALLDGSTLDLVDISGGAYFPGAKAASDGAGKGPYFLEAARKARSVTGKPLMTVGGFKTRAQAMAAIESGAVDVVGLARALVLDPDLPTKWIAGEDADPTFPRFAETIPGGITAWYTCRIASIARDGGNNDGTDFGMSLEEAVERVEGRRAVNATRWRAAYGIDEDLLGGG</sequence>
<comment type="caution">
    <text evidence="4">The sequence shown here is derived from an EMBL/GenBank/DDBJ whole genome shotgun (WGS) entry which is preliminary data.</text>
</comment>
<accession>A0A8J7SJX2</accession>
<dbReference type="Proteomes" id="UP000672602">
    <property type="component" value="Unassembled WGS sequence"/>
</dbReference>
<keyword evidence="5" id="KW-1185">Reference proteome</keyword>
<proteinExistence type="predicted"/>
<dbReference type="InterPro" id="IPR051799">
    <property type="entry name" value="NADH_flavin_oxidoreductase"/>
</dbReference>
<evidence type="ECO:0000313" key="5">
    <source>
        <dbReference type="Proteomes" id="UP000672602"/>
    </source>
</evidence>
<evidence type="ECO:0000259" key="3">
    <source>
        <dbReference type="Pfam" id="PF00724"/>
    </source>
</evidence>
<keyword evidence="1" id="KW-0285">Flavoprotein</keyword>
<dbReference type="PANTHER" id="PTHR43656:SF2">
    <property type="entry name" value="BINDING OXIDOREDUCTASE, PUTATIVE (AFU_ORTHOLOGUE AFUA_2G08260)-RELATED"/>
    <property type="match status" value="1"/>
</dbReference>
<evidence type="ECO:0000313" key="4">
    <source>
        <dbReference type="EMBL" id="MBP5855858.1"/>
    </source>
</evidence>
<evidence type="ECO:0000256" key="2">
    <source>
        <dbReference type="ARBA" id="ARBA00023002"/>
    </source>
</evidence>
<organism evidence="4 5">
    <name type="scientific">Marivibrio halodurans</name>
    <dbReference type="NCBI Taxonomy" id="2039722"/>
    <lineage>
        <taxon>Bacteria</taxon>
        <taxon>Pseudomonadati</taxon>
        <taxon>Pseudomonadota</taxon>
        <taxon>Alphaproteobacteria</taxon>
        <taxon>Rhodospirillales</taxon>
        <taxon>Rhodospirillaceae</taxon>
        <taxon>Marivibrio</taxon>
    </lineage>
</organism>
<name>A0A8J7SJX2_9PROT</name>
<dbReference type="InterPro" id="IPR013785">
    <property type="entry name" value="Aldolase_TIM"/>
</dbReference>
<dbReference type="Gene3D" id="3.20.20.70">
    <property type="entry name" value="Aldolase class I"/>
    <property type="match status" value="1"/>
</dbReference>
<dbReference type="EMBL" id="JAGMWN010000001">
    <property type="protein sequence ID" value="MBP5855858.1"/>
    <property type="molecule type" value="Genomic_DNA"/>
</dbReference>
<dbReference type="InterPro" id="IPR001155">
    <property type="entry name" value="OxRdtase_FMN_N"/>
</dbReference>
<gene>
    <name evidence="4" type="ORF">KAJ83_02480</name>
</gene>
<keyword evidence="2" id="KW-0560">Oxidoreductase</keyword>
<dbReference type="GO" id="GO:0016491">
    <property type="term" value="F:oxidoreductase activity"/>
    <property type="evidence" value="ECO:0007669"/>
    <property type="project" value="UniProtKB-KW"/>
</dbReference>
<dbReference type="RefSeq" id="WP_210680426.1">
    <property type="nucleotide sequence ID" value="NZ_JAGMWN010000001.1"/>
</dbReference>
<dbReference type="Pfam" id="PF00724">
    <property type="entry name" value="Oxidored_FMN"/>
    <property type="match status" value="1"/>
</dbReference>
<dbReference type="SUPFAM" id="SSF51395">
    <property type="entry name" value="FMN-linked oxidoreductases"/>
    <property type="match status" value="1"/>
</dbReference>
<dbReference type="PANTHER" id="PTHR43656">
    <property type="entry name" value="BINDING OXIDOREDUCTASE, PUTATIVE (AFU_ORTHOLOGUE AFUA_2G08260)-RELATED"/>
    <property type="match status" value="1"/>
</dbReference>
<protein>
    <submittedName>
        <fullName evidence="4">Oxidoreductase</fullName>
    </submittedName>
</protein>
<feature type="domain" description="NADH:flavin oxidoreductase/NADH oxidase N-terminal" evidence="3">
    <location>
        <begin position="14"/>
        <end position="323"/>
    </location>
</feature>
<reference evidence="4" key="1">
    <citation type="submission" date="2021-04" db="EMBL/GenBank/DDBJ databases">
        <authorList>
            <person name="Zhang D.-C."/>
        </authorList>
    </citation>
    <scope>NUCLEOTIDE SEQUENCE</scope>
    <source>
        <strain evidence="4">CGMCC 1.15697</strain>
    </source>
</reference>
<dbReference type="GO" id="GO:0010181">
    <property type="term" value="F:FMN binding"/>
    <property type="evidence" value="ECO:0007669"/>
    <property type="project" value="InterPro"/>
</dbReference>
<dbReference type="AlphaFoldDB" id="A0A8J7SJX2"/>